<dbReference type="PROSITE" id="PS51257">
    <property type="entry name" value="PROKAR_LIPOPROTEIN"/>
    <property type="match status" value="1"/>
</dbReference>
<proteinExistence type="predicted"/>
<dbReference type="InterPro" id="IPR058407">
    <property type="entry name" value="DUF8094"/>
</dbReference>
<keyword evidence="1" id="KW-0732">Signal</keyword>
<feature type="signal peptide" evidence="1">
    <location>
        <begin position="1"/>
        <end position="18"/>
    </location>
</feature>
<dbReference type="Proteomes" id="UP001138997">
    <property type="component" value="Unassembled WGS sequence"/>
</dbReference>
<organism evidence="3 4">
    <name type="scientific">Kineosporia babensis</name>
    <dbReference type="NCBI Taxonomy" id="499548"/>
    <lineage>
        <taxon>Bacteria</taxon>
        <taxon>Bacillati</taxon>
        <taxon>Actinomycetota</taxon>
        <taxon>Actinomycetes</taxon>
        <taxon>Kineosporiales</taxon>
        <taxon>Kineosporiaceae</taxon>
        <taxon>Kineosporia</taxon>
    </lineage>
</organism>
<gene>
    <name evidence="3" type="ORF">LR394_04085</name>
</gene>
<keyword evidence="4" id="KW-1185">Reference proteome</keyword>
<dbReference type="AlphaFoldDB" id="A0A9X1SS97"/>
<dbReference type="RefSeq" id="WP_231438990.1">
    <property type="nucleotide sequence ID" value="NZ_JAJOMB010000002.1"/>
</dbReference>
<sequence length="329" mass="35229">MIRRRTALGLLLTPLVVAGCGQEALVVTAPQADPQAYPVVDSGQAVSILDAVDQAVAAGVSAKDTSETADARLSGPYLMLALARARVAARRERKIEAPDEVTREALIVPRSVTWPRFFLAVGRSESASTYLVRVLRSDTARDPYSLWAEAMMLPGASLPDATQDASVLAEDASGLLLTPKEAIVRFAGYLNGKGRGSDAENFRRSEYSDQLLQQLAADTDDLEQVATVSSRHTAVDETPLAMRTDDGGALVIGQLRQTYTVKVKPDSGEVKVRDADLAALAGEEDELKFDESFSRSAVEVVVLHVPAQDSKERIRVVAAAKGDVKAVVK</sequence>
<feature type="domain" description="DUF8094" evidence="2">
    <location>
        <begin position="83"/>
        <end position="313"/>
    </location>
</feature>
<feature type="chain" id="PRO_5040782712" description="DUF8094 domain-containing protein" evidence="1">
    <location>
        <begin position="19"/>
        <end position="329"/>
    </location>
</feature>
<dbReference type="Pfam" id="PF26366">
    <property type="entry name" value="DUF8094"/>
    <property type="match status" value="1"/>
</dbReference>
<accession>A0A9X1SS97</accession>
<reference evidence="3" key="1">
    <citation type="submission" date="2021-11" db="EMBL/GenBank/DDBJ databases">
        <title>Streptomyces corallinus and Kineosporia corallina sp. nov., two new coral-derived marine actinobacteria.</title>
        <authorList>
            <person name="Buangrab K."/>
            <person name="Sutthacheep M."/>
            <person name="Yeemin T."/>
            <person name="Harunari E."/>
            <person name="Igarashi Y."/>
            <person name="Sripreechasak P."/>
            <person name="Kanchanasin P."/>
            <person name="Tanasupawat S."/>
            <person name="Phongsopitanun W."/>
        </authorList>
    </citation>
    <scope>NUCLEOTIDE SEQUENCE</scope>
    <source>
        <strain evidence="3">JCM 31032</strain>
    </source>
</reference>
<evidence type="ECO:0000313" key="3">
    <source>
        <dbReference type="EMBL" id="MCD5310061.1"/>
    </source>
</evidence>
<dbReference type="EMBL" id="JAJOMB010000002">
    <property type="protein sequence ID" value="MCD5310061.1"/>
    <property type="molecule type" value="Genomic_DNA"/>
</dbReference>
<evidence type="ECO:0000313" key="4">
    <source>
        <dbReference type="Proteomes" id="UP001138997"/>
    </source>
</evidence>
<comment type="caution">
    <text evidence="3">The sequence shown here is derived from an EMBL/GenBank/DDBJ whole genome shotgun (WGS) entry which is preliminary data.</text>
</comment>
<evidence type="ECO:0000259" key="2">
    <source>
        <dbReference type="Pfam" id="PF26366"/>
    </source>
</evidence>
<evidence type="ECO:0000256" key="1">
    <source>
        <dbReference type="SAM" id="SignalP"/>
    </source>
</evidence>
<protein>
    <recommendedName>
        <fullName evidence="2">DUF8094 domain-containing protein</fullName>
    </recommendedName>
</protein>
<name>A0A9X1SS97_9ACTN</name>